<name>A0ABP3YZ52_9ACTN</name>
<dbReference type="InterPro" id="IPR027379">
    <property type="entry name" value="CLS_N"/>
</dbReference>
<keyword evidence="2" id="KW-1003">Cell membrane</keyword>
<feature type="transmembrane region" description="Helical" evidence="7">
    <location>
        <begin position="6"/>
        <end position="25"/>
    </location>
</feature>
<evidence type="ECO:0000256" key="3">
    <source>
        <dbReference type="ARBA" id="ARBA00022692"/>
    </source>
</evidence>
<comment type="caution">
    <text evidence="9">The sequence shown here is derived from an EMBL/GenBank/DDBJ whole genome shotgun (WGS) entry which is preliminary data.</text>
</comment>
<proteinExistence type="predicted"/>
<evidence type="ECO:0000256" key="1">
    <source>
        <dbReference type="ARBA" id="ARBA00004651"/>
    </source>
</evidence>
<feature type="transmembrane region" description="Helical" evidence="7">
    <location>
        <begin position="37"/>
        <end position="57"/>
    </location>
</feature>
<evidence type="ECO:0000256" key="5">
    <source>
        <dbReference type="ARBA" id="ARBA00023136"/>
    </source>
</evidence>
<keyword evidence="4 7" id="KW-1133">Transmembrane helix</keyword>
<evidence type="ECO:0000259" key="8">
    <source>
        <dbReference type="Pfam" id="PF13396"/>
    </source>
</evidence>
<evidence type="ECO:0000256" key="4">
    <source>
        <dbReference type="ARBA" id="ARBA00022989"/>
    </source>
</evidence>
<evidence type="ECO:0000256" key="6">
    <source>
        <dbReference type="SAM" id="MobiDB-lite"/>
    </source>
</evidence>
<evidence type="ECO:0000256" key="7">
    <source>
        <dbReference type="SAM" id="Phobius"/>
    </source>
</evidence>
<evidence type="ECO:0000313" key="9">
    <source>
        <dbReference type="EMBL" id="GAA0911301.1"/>
    </source>
</evidence>
<reference evidence="10" key="1">
    <citation type="journal article" date="2019" name="Int. J. Syst. Evol. Microbiol.">
        <title>The Global Catalogue of Microorganisms (GCM) 10K type strain sequencing project: providing services to taxonomists for standard genome sequencing and annotation.</title>
        <authorList>
            <consortium name="The Broad Institute Genomics Platform"/>
            <consortium name="The Broad Institute Genome Sequencing Center for Infectious Disease"/>
            <person name="Wu L."/>
            <person name="Ma J."/>
        </authorList>
    </citation>
    <scope>NUCLEOTIDE SEQUENCE [LARGE SCALE GENOMIC DNA]</scope>
    <source>
        <strain evidence="10">JCM 11136</strain>
    </source>
</reference>
<sequence>MLYLYQGLGLITLGLWIYCLFDVITCSEESVRSLPKALWVLAVLFFPLVGSVFWLVAGRPRAAPPPPARPRGRAVSPDDDEEFLRRLRERVDEQRRNAPDKPEE</sequence>
<dbReference type="RefSeq" id="WP_343947514.1">
    <property type="nucleotide sequence ID" value="NZ_BAAAHQ010000001.1"/>
</dbReference>
<dbReference type="EMBL" id="BAAAHQ010000001">
    <property type="protein sequence ID" value="GAA0911301.1"/>
    <property type="molecule type" value="Genomic_DNA"/>
</dbReference>
<dbReference type="Pfam" id="PF13396">
    <property type="entry name" value="PLDc_N"/>
    <property type="match status" value="1"/>
</dbReference>
<comment type="subcellular location">
    <subcellularLocation>
        <location evidence="1">Cell membrane</location>
        <topology evidence="1">Multi-pass membrane protein</topology>
    </subcellularLocation>
</comment>
<keyword evidence="5 7" id="KW-0472">Membrane</keyword>
<accession>A0ABP3YZ52</accession>
<feature type="region of interest" description="Disordered" evidence="6">
    <location>
        <begin position="60"/>
        <end position="81"/>
    </location>
</feature>
<keyword evidence="3 7" id="KW-0812">Transmembrane</keyword>
<feature type="domain" description="Cardiolipin synthase N-terminal" evidence="8">
    <location>
        <begin position="15"/>
        <end position="59"/>
    </location>
</feature>
<organism evidence="9 10">
    <name type="scientific">Nonomuraea longicatena</name>
    <dbReference type="NCBI Taxonomy" id="83682"/>
    <lineage>
        <taxon>Bacteria</taxon>
        <taxon>Bacillati</taxon>
        <taxon>Actinomycetota</taxon>
        <taxon>Actinomycetes</taxon>
        <taxon>Streptosporangiales</taxon>
        <taxon>Streptosporangiaceae</taxon>
        <taxon>Nonomuraea</taxon>
    </lineage>
</organism>
<evidence type="ECO:0000256" key="2">
    <source>
        <dbReference type="ARBA" id="ARBA00022475"/>
    </source>
</evidence>
<dbReference type="Proteomes" id="UP001501578">
    <property type="component" value="Unassembled WGS sequence"/>
</dbReference>
<protein>
    <recommendedName>
        <fullName evidence="8">Cardiolipin synthase N-terminal domain-containing protein</fullName>
    </recommendedName>
</protein>
<gene>
    <name evidence="9" type="ORF">GCM10009560_00250</name>
</gene>
<keyword evidence="10" id="KW-1185">Reference proteome</keyword>
<evidence type="ECO:0000313" key="10">
    <source>
        <dbReference type="Proteomes" id="UP001501578"/>
    </source>
</evidence>